<dbReference type="InterPro" id="IPR017850">
    <property type="entry name" value="Alkaline_phosphatase_core_sf"/>
</dbReference>
<protein>
    <submittedName>
        <fullName evidence="4">Putative sulfatase</fullName>
        <ecNumber evidence="4">3.1.6.-</ecNumber>
        <ecNumber evidence="4">3.1.6.1</ecNumber>
    </submittedName>
</protein>
<reference evidence="4 5" key="1">
    <citation type="submission" date="2015-09" db="EMBL/GenBank/DDBJ databases">
        <authorList>
            <consortium name="Pathogen Informatics"/>
        </authorList>
    </citation>
    <scope>NUCLEOTIDE SEQUENCE [LARGE SCALE GENOMIC DNA]</scope>
    <source>
        <strain evidence="4 5">2789STDY5608850</strain>
    </source>
</reference>
<organism evidence="4 5">
    <name type="scientific">Hungatella hathewayi</name>
    <dbReference type="NCBI Taxonomy" id="154046"/>
    <lineage>
        <taxon>Bacteria</taxon>
        <taxon>Bacillati</taxon>
        <taxon>Bacillota</taxon>
        <taxon>Clostridia</taxon>
        <taxon>Lachnospirales</taxon>
        <taxon>Lachnospiraceae</taxon>
        <taxon>Hungatella</taxon>
    </lineage>
</organism>
<evidence type="ECO:0000313" key="4">
    <source>
        <dbReference type="EMBL" id="CUO15055.1"/>
    </source>
</evidence>
<evidence type="ECO:0000313" key="5">
    <source>
        <dbReference type="Proteomes" id="UP000095651"/>
    </source>
</evidence>
<accession>A0A174CTH1</accession>
<gene>
    <name evidence="4" type="ORF">ERS852407_01989</name>
</gene>
<dbReference type="GO" id="GO:0004065">
    <property type="term" value="F:arylsulfatase activity"/>
    <property type="evidence" value="ECO:0007669"/>
    <property type="project" value="UniProtKB-EC"/>
</dbReference>
<dbReference type="PANTHER" id="PTHR45953">
    <property type="entry name" value="IDURONATE 2-SULFATASE"/>
    <property type="match status" value="1"/>
</dbReference>
<dbReference type="Proteomes" id="UP000095651">
    <property type="component" value="Unassembled WGS sequence"/>
</dbReference>
<dbReference type="InterPro" id="IPR000917">
    <property type="entry name" value="Sulfatase_N"/>
</dbReference>
<dbReference type="GO" id="GO:0005737">
    <property type="term" value="C:cytoplasm"/>
    <property type="evidence" value="ECO:0007669"/>
    <property type="project" value="TreeGrafter"/>
</dbReference>
<dbReference type="GO" id="GO:0046872">
    <property type="term" value="F:metal ion binding"/>
    <property type="evidence" value="ECO:0007669"/>
    <property type="project" value="UniProtKB-KW"/>
</dbReference>
<evidence type="ECO:0000259" key="3">
    <source>
        <dbReference type="Pfam" id="PF00884"/>
    </source>
</evidence>
<dbReference type="SUPFAM" id="SSF53649">
    <property type="entry name" value="Alkaline phosphatase-like"/>
    <property type="match status" value="1"/>
</dbReference>
<keyword evidence="1" id="KW-0479">Metal-binding</keyword>
<feature type="domain" description="Sulfatase N-terminal" evidence="3">
    <location>
        <begin position="4"/>
        <end position="339"/>
    </location>
</feature>
<dbReference type="EC" id="3.1.6.-" evidence="4"/>
<dbReference type="AlphaFoldDB" id="A0A174CTH1"/>
<evidence type="ECO:0000256" key="1">
    <source>
        <dbReference type="ARBA" id="ARBA00022723"/>
    </source>
</evidence>
<evidence type="ECO:0000256" key="2">
    <source>
        <dbReference type="ARBA" id="ARBA00022801"/>
    </source>
</evidence>
<proteinExistence type="predicted"/>
<dbReference type="Pfam" id="PF00884">
    <property type="entry name" value="Sulfatase"/>
    <property type="match status" value="1"/>
</dbReference>
<name>A0A174CTH1_9FIRM</name>
<dbReference type="EC" id="3.1.6.1" evidence="4"/>
<dbReference type="EMBL" id="CYZE01000004">
    <property type="protein sequence ID" value="CUO15055.1"/>
    <property type="molecule type" value="Genomic_DNA"/>
</dbReference>
<dbReference type="Gene3D" id="3.40.720.10">
    <property type="entry name" value="Alkaline Phosphatase, subunit A"/>
    <property type="match status" value="1"/>
</dbReference>
<keyword evidence="2 4" id="KW-0378">Hydrolase</keyword>
<dbReference type="PANTHER" id="PTHR45953:SF1">
    <property type="entry name" value="IDURONATE 2-SULFATASE"/>
    <property type="match status" value="1"/>
</dbReference>
<sequence length="627" mass="72450">MKAVMMMFDSLNREMLEPYGCDWTKTPNFKRLAERSVKFTNCYAGSLPCMPARRELQTGRYNFLHRSWGPIEPFDDSMPQILKDNGVYSHLISDHIHYWEDGGATYHYRYNSWEIIRGQEGDKWKCLPELLGPCDESKLQNKDGLYFQATQDLQRHDAVNRKFVRNEEDTSLAQTVKSGLEFLDANHGCDNWFLQVECFDPHEPFFSPQCYRELYPDGYDGPDMDWPPYHHVTEDQTTAEHLKNEYAALLTMCDSYLGKVLDKFDELDLWKDTMLIVNTDHGYLLGEHGWWSKIVMPCYDEIAHTPLFIHDPRFDCDGETREEIVQTIDLSATLLEFFGLKRPADMQGKPIRTVIEEKKAIRDYALFGIHGAHISIYDGRYIYMKAPISEENRPLYEYTTMPTHMRNLFSVGELKKAVAVSGDTFSFTKGCPVWKIPKGNGNGERDFSDLLINGKDSEEAKHIDNNSMVDSVNFGDKLFDMASDPHQENELCDVAVECRMANLLLKAMKENDCPEEQYARIGFPNMQEVREEDILFIHKREENRLKPSVLLNYQWTKGAINAYRALLKFIPADRKKWADDMLEAKIPCTVSNGEINANTVIKQIPEVIPEAYTDMVEYFVGLSGRTS</sequence>
<dbReference type="CDD" id="cd16148">
    <property type="entry name" value="sulfatase_like"/>
    <property type="match status" value="1"/>
</dbReference>